<dbReference type="Pfam" id="PF05908">
    <property type="entry name" value="Gamma_PGA_hydro"/>
    <property type="match status" value="1"/>
</dbReference>
<accession>A0A254N1T7</accession>
<dbReference type="AlphaFoldDB" id="A0A254N1T7"/>
<proteinExistence type="predicted"/>
<dbReference type="EMBL" id="NISI01000032">
    <property type="protein sequence ID" value="OWQ96454.1"/>
    <property type="molecule type" value="Genomic_DNA"/>
</dbReference>
<comment type="caution">
    <text evidence="1">The sequence shown here is derived from an EMBL/GenBank/DDBJ whole genome shotgun (WGS) entry which is preliminary data.</text>
</comment>
<dbReference type="Proteomes" id="UP000197446">
    <property type="component" value="Unassembled WGS sequence"/>
</dbReference>
<evidence type="ECO:0008006" key="3">
    <source>
        <dbReference type="Google" id="ProtNLM"/>
    </source>
</evidence>
<evidence type="ECO:0000313" key="1">
    <source>
        <dbReference type="EMBL" id="OWQ96454.1"/>
    </source>
</evidence>
<dbReference type="Gene3D" id="3.40.630.100">
    <property type="entry name" value="Poly-gamma-glutamate hydrolase, zinc-binding motif"/>
    <property type="match status" value="1"/>
</dbReference>
<protein>
    <recommendedName>
        <fullName evidence="3">Replication protein</fullName>
    </recommendedName>
</protein>
<name>A0A254N1T7_9BURK</name>
<evidence type="ECO:0000313" key="2">
    <source>
        <dbReference type="Proteomes" id="UP000197446"/>
    </source>
</evidence>
<reference evidence="1 2" key="1">
    <citation type="journal article" date="2007" name="Int. J. Syst. Evol. Microbiol.">
        <title>Description of Pelomonas aquatica sp. nov. and Pelomonas puraquae sp. nov., isolated from industrial and haemodialysis water.</title>
        <authorList>
            <person name="Gomila M."/>
            <person name="Bowien B."/>
            <person name="Falsen E."/>
            <person name="Moore E.R."/>
            <person name="Lalucat J."/>
        </authorList>
    </citation>
    <scope>NUCLEOTIDE SEQUENCE [LARGE SCALE GENOMIC DNA]</scope>
    <source>
        <strain evidence="1 2">CCUG 52769</strain>
    </source>
</reference>
<organism evidence="1 2">
    <name type="scientific">Roseateles puraquae</name>
    <dbReference type="NCBI Taxonomy" id="431059"/>
    <lineage>
        <taxon>Bacteria</taxon>
        <taxon>Pseudomonadati</taxon>
        <taxon>Pseudomonadota</taxon>
        <taxon>Betaproteobacteria</taxon>
        <taxon>Burkholderiales</taxon>
        <taxon>Sphaerotilaceae</taxon>
        <taxon>Roseateles</taxon>
    </lineage>
</organism>
<gene>
    <name evidence="1" type="ORF">CDO81_27315</name>
</gene>
<dbReference type="InterPro" id="IPR038128">
    <property type="entry name" value="Gamma_PGA_hydro_sf"/>
</dbReference>
<keyword evidence="2" id="KW-1185">Reference proteome</keyword>
<dbReference type="InterPro" id="IPR008585">
    <property type="entry name" value="Gamma_PGA_hydro"/>
</dbReference>
<sequence length="236" mass="25019">MQRHGLRPPGRSTANRCCASNQHKLAAVSLPPILAKSFRSFADLAAAYDEGADYLITRVPRPGSSIGIVAPHGGSIEEQTSEIAAAIAGAEFSLYVLEGIRSTQNYAALHLTSHYFDEPSCLELLVTCDDVVAIHGCKVDGEVVLVGGLDNELAAELGAAMIKAGLVCYLDGHEFPGTHPNNVCNRGRRGVGVQLELSAAFRKSSPHKRKLVAAAREVLLRRAARRTGPGAAKLSV</sequence>